<dbReference type="PANTHER" id="PTHR23028">
    <property type="entry name" value="ACETYLTRANSFERASE"/>
    <property type="match status" value="1"/>
</dbReference>
<keyword evidence="1" id="KW-0812">Transmembrane</keyword>
<sequence>MKKNNDFPSNGNLRYFIHLDTVRCYAVFMVVFAHIFKIWTWKDATESLFPLGQTGVVLFFVLSGFLITYILLKEPQHKPIAQSFKQFYIRRSLRIFPIYYLFLAICYIANISNVNDYGFALWFYLGNYYIFNHNSWIGEYSHLWTLAVEEQFYLLWPFLVLFLRTRTNALLILFVSVIALASLARFYLLSNGFSYTQAKVFPLANVDFFALGALIALGNIYCQQTVRSSGYPLVVTGLILYYGSYYVFGKMIFYMIGQLSIGLVAAGVIIIALFSQAKEGILHNRMTVHIGKISYGIYLYHNAIVAHYAEIAGYFGIDAGNSYYMKIVISVLFTLIIAELSFWCIEKPCLRIKELFRSP</sequence>
<feature type="transmembrane region" description="Helical" evidence="1">
    <location>
        <begin position="51"/>
        <end position="72"/>
    </location>
</feature>
<organism evidence="3">
    <name type="scientific">Candidatus Nitrotoga fabula</name>
    <dbReference type="NCBI Taxonomy" id="2182327"/>
    <lineage>
        <taxon>Bacteria</taxon>
        <taxon>Pseudomonadati</taxon>
        <taxon>Pseudomonadota</taxon>
        <taxon>Betaproteobacteria</taxon>
        <taxon>Nitrosomonadales</taxon>
        <taxon>Gallionellaceae</taxon>
        <taxon>Candidatus Nitrotoga</taxon>
    </lineage>
</organism>
<feature type="transmembrane region" description="Helical" evidence="1">
    <location>
        <begin position="143"/>
        <end position="163"/>
    </location>
</feature>
<keyword evidence="3" id="KW-0012">Acyltransferase</keyword>
<feature type="transmembrane region" description="Helical" evidence="1">
    <location>
        <begin position="170"/>
        <end position="188"/>
    </location>
</feature>
<dbReference type="InterPro" id="IPR002656">
    <property type="entry name" value="Acyl_transf_3_dom"/>
</dbReference>
<evidence type="ECO:0000313" key="3">
    <source>
        <dbReference type="EMBL" id="SPS06076.1"/>
    </source>
</evidence>
<feature type="transmembrane region" description="Helical" evidence="1">
    <location>
        <begin position="295"/>
        <end position="317"/>
    </location>
</feature>
<feature type="transmembrane region" description="Helical" evidence="1">
    <location>
        <begin position="21"/>
        <end position="39"/>
    </location>
</feature>
<feature type="transmembrane region" description="Helical" evidence="1">
    <location>
        <begin position="93"/>
        <end position="112"/>
    </location>
</feature>
<accession>A0A2X0SJQ7</accession>
<dbReference type="EMBL" id="LS423452">
    <property type="protein sequence ID" value="SPS06076.1"/>
    <property type="molecule type" value="Genomic_DNA"/>
</dbReference>
<feature type="transmembrane region" description="Helical" evidence="1">
    <location>
        <begin position="200"/>
        <end position="222"/>
    </location>
</feature>
<evidence type="ECO:0000259" key="2">
    <source>
        <dbReference type="Pfam" id="PF01757"/>
    </source>
</evidence>
<dbReference type="GO" id="GO:0016747">
    <property type="term" value="F:acyltransferase activity, transferring groups other than amino-acyl groups"/>
    <property type="evidence" value="ECO:0007669"/>
    <property type="project" value="InterPro"/>
</dbReference>
<dbReference type="GO" id="GO:0009103">
    <property type="term" value="P:lipopolysaccharide biosynthetic process"/>
    <property type="evidence" value="ECO:0007669"/>
    <property type="project" value="TreeGrafter"/>
</dbReference>
<dbReference type="InterPro" id="IPR050879">
    <property type="entry name" value="Acyltransferase_3"/>
</dbReference>
<dbReference type="Pfam" id="PF01757">
    <property type="entry name" value="Acyl_transf_3"/>
    <property type="match status" value="1"/>
</dbReference>
<keyword evidence="1" id="KW-0472">Membrane</keyword>
<dbReference type="GO" id="GO:0016020">
    <property type="term" value="C:membrane"/>
    <property type="evidence" value="ECO:0007669"/>
    <property type="project" value="TreeGrafter"/>
</dbReference>
<feature type="transmembrane region" description="Helical" evidence="1">
    <location>
        <begin position="323"/>
        <end position="345"/>
    </location>
</feature>
<dbReference type="PANTHER" id="PTHR23028:SF53">
    <property type="entry name" value="ACYL_TRANSF_3 DOMAIN-CONTAINING PROTEIN"/>
    <property type="match status" value="1"/>
</dbReference>
<keyword evidence="1" id="KW-1133">Transmembrane helix</keyword>
<protein>
    <submittedName>
        <fullName evidence="3">Putative Acyltransferase 3</fullName>
    </submittedName>
</protein>
<dbReference type="AlphaFoldDB" id="A0A2X0SJQ7"/>
<feature type="domain" description="Acyltransferase 3" evidence="2">
    <location>
        <begin position="19"/>
        <end position="338"/>
    </location>
</feature>
<keyword evidence="3" id="KW-0808">Transferase</keyword>
<name>A0A2X0SJQ7_9PROT</name>
<reference evidence="3" key="1">
    <citation type="submission" date="2018-05" db="EMBL/GenBank/DDBJ databases">
        <authorList>
            <person name="Lanie J.A."/>
            <person name="Ng W.-L."/>
            <person name="Kazmierczak K.M."/>
            <person name="Andrzejewski T.M."/>
            <person name="Davidsen T.M."/>
            <person name="Wayne K.J."/>
            <person name="Tettelin H."/>
            <person name="Glass J.I."/>
            <person name="Rusch D."/>
            <person name="Podicherti R."/>
            <person name="Tsui H.-C.T."/>
            <person name="Winkler M.E."/>
        </authorList>
    </citation>
    <scope>NUCLEOTIDE SEQUENCE</scope>
    <source>
        <strain evidence="3">KNB</strain>
    </source>
</reference>
<feature type="transmembrane region" description="Helical" evidence="1">
    <location>
        <begin position="254"/>
        <end position="274"/>
    </location>
</feature>
<proteinExistence type="predicted"/>
<feature type="transmembrane region" description="Helical" evidence="1">
    <location>
        <begin position="229"/>
        <end position="248"/>
    </location>
</feature>
<gene>
    <name evidence="3" type="ORF">NITFAB_1666</name>
</gene>
<evidence type="ECO:0000256" key="1">
    <source>
        <dbReference type="SAM" id="Phobius"/>
    </source>
</evidence>